<accession>A0A6C0E798</accession>
<name>A0A6C0E798_9ZZZZ</name>
<sequence length="279" mass="31067">MLKNKNSGAKGASSDIKKRDTGGQKQKGKSTGSSRKGYNQANARGNICYGPQEWASPSNLMCIIARVFNLTKISKEDASSIDTTEDFIKYVKNLKKDQHFWEGWAIVKIANGCTGTAKVIAGANNAPSVDLKCTNLRMPEKRGAHVFYAESLQANQYKASILLDDVDLDSLHELGLIPKKSQGVDGVEFITTQEGTQVSQVHFRLRDAAQCINPNCRLPRKMADMIRKKEEQDLLGAKVETSYDAEDLMEMGGQNYIEEEDEEDEEDEENTQNEESDFI</sequence>
<feature type="region of interest" description="Disordered" evidence="1">
    <location>
        <begin position="1"/>
        <end position="38"/>
    </location>
</feature>
<proteinExistence type="predicted"/>
<dbReference type="AlphaFoldDB" id="A0A6C0E798"/>
<organism evidence="2">
    <name type="scientific">viral metagenome</name>
    <dbReference type="NCBI Taxonomy" id="1070528"/>
    <lineage>
        <taxon>unclassified sequences</taxon>
        <taxon>metagenomes</taxon>
        <taxon>organismal metagenomes</taxon>
    </lineage>
</organism>
<feature type="region of interest" description="Disordered" evidence="1">
    <location>
        <begin position="242"/>
        <end position="279"/>
    </location>
</feature>
<protein>
    <submittedName>
        <fullName evidence="2">Uncharacterized protein</fullName>
    </submittedName>
</protein>
<evidence type="ECO:0000256" key="1">
    <source>
        <dbReference type="SAM" id="MobiDB-lite"/>
    </source>
</evidence>
<dbReference type="EMBL" id="MN739747">
    <property type="protein sequence ID" value="QHT24612.1"/>
    <property type="molecule type" value="Genomic_DNA"/>
</dbReference>
<reference evidence="2" key="1">
    <citation type="journal article" date="2020" name="Nature">
        <title>Giant virus diversity and host interactions through global metagenomics.</title>
        <authorList>
            <person name="Schulz F."/>
            <person name="Roux S."/>
            <person name="Paez-Espino D."/>
            <person name="Jungbluth S."/>
            <person name="Walsh D.A."/>
            <person name="Denef V.J."/>
            <person name="McMahon K.D."/>
            <person name="Konstantinidis K.T."/>
            <person name="Eloe-Fadrosh E.A."/>
            <person name="Kyrpides N.C."/>
            <person name="Woyke T."/>
        </authorList>
    </citation>
    <scope>NUCLEOTIDE SEQUENCE</scope>
    <source>
        <strain evidence="2">GVMAG-M-3300023179-150</strain>
    </source>
</reference>
<feature type="compositionally biased region" description="Acidic residues" evidence="1">
    <location>
        <begin position="257"/>
        <end position="279"/>
    </location>
</feature>
<evidence type="ECO:0000313" key="2">
    <source>
        <dbReference type="EMBL" id="QHT24612.1"/>
    </source>
</evidence>